<feature type="chain" id="PRO_5036790040" evidence="2">
    <location>
        <begin position="22"/>
        <end position="213"/>
    </location>
</feature>
<keyword evidence="2" id="KW-0732">Signal</keyword>
<feature type="signal peptide" evidence="2">
    <location>
        <begin position="1"/>
        <end position="21"/>
    </location>
</feature>
<sequence>MNRNRTFLMCLLLLLPLFCQAQSLFSKYSDMSDVSSVYITKTMIEMNPDLYTKDVTIGKIAKNLELVQILSTMNDRIKKEMRRDIESVVNNQKYELLMKQKGIVSRMAFYVQRKGENVSDLIMVTDGPATLKYIRLVGDMTLKDIQSIVKSQKTSENLNPIDQIKRAISDINIDYPNEYMEDFKELNDLKKELDALKKELKNSDWSYVTEINK</sequence>
<evidence type="ECO:0000256" key="1">
    <source>
        <dbReference type="SAM" id="Coils"/>
    </source>
</evidence>
<dbReference type="EMBL" id="JACRTF010000001">
    <property type="protein sequence ID" value="MBC8591664.1"/>
    <property type="molecule type" value="Genomic_DNA"/>
</dbReference>
<evidence type="ECO:0000313" key="3">
    <source>
        <dbReference type="EMBL" id="MBC8591664.1"/>
    </source>
</evidence>
<name>A0A926F4D4_9BACT</name>
<dbReference type="Pfam" id="PF14060">
    <property type="entry name" value="DUF4252"/>
    <property type="match status" value="1"/>
</dbReference>
<dbReference type="AlphaFoldDB" id="A0A926F4D4"/>
<organism evidence="3 4">
    <name type="scientific">Jilunia laotingensis</name>
    <dbReference type="NCBI Taxonomy" id="2763675"/>
    <lineage>
        <taxon>Bacteria</taxon>
        <taxon>Pseudomonadati</taxon>
        <taxon>Bacteroidota</taxon>
        <taxon>Bacteroidia</taxon>
        <taxon>Bacteroidales</taxon>
        <taxon>Bacteroidaceae</taxon>
        <taxon>Jilunia</taxon>
    </lineage>
</organism>
<keyword evidence="1" id="KW-0175">Coiled coil</keyword>
<comment type="caution">
    <text evidence="3">The sequence shown here is derived from an EMBL/GenBank/DDBJ whole genome shotgun (WGS) entry which is preliminary data.</text>
</comment>
<evidence type="ECO:0000313" key="4">
    <source>
        <dbReference type="Proteomes" id="UP000651085"/>
    </source>
</evidence>
<protein>
    <submittedName>
        <fullName evidence="3">DUF4252 domain-containing protein</fullName>
    </submittedName>
</protein>
<reference evidence="3" key="1">
    <citation type="submission" date="2020-08" db="EMBL/GenBank/DDBJ databases">
        <title>Genome public.</title>
        <authorList>
            <person name="Liu C."/>
            <person name="Sun Q."/>
        </authorList>
    </citation>
    <scope>NUCLEOTIDE SEQUENCE</scope>
    <source>
        <strain evidence="3">N12</strain>
    </source>
</reference>
<dbReference type="InterPro" id="IPR025348">
    <property type="entry name" value="DUF4252"/>
</dbReference>
<feature type="coiled-coil region" evidence="1">
    <location>
        <begin position="179"/>
        <end position="206"/>
    </location>
</feature>
<gene>
    <name evidence="3" type="ORF">H8744_00105</name>
</gene>
<dbReference type="Proteomes" id="UP000651085">
    <property type="component" value="Unassembled WGS sequence"/>
</dbReference>
<proteinExistence type="predicted"/>
<accession>A0A926F4D4</accession>
<keyword evidence="4" id="KW-1185">Reference proteome</keyword>
<evidence type="ECO:0000256" key="2">
    <source>
        <dbReference type="SAM" id="SignalP"/>
    </source>
</evidence>